<dbReference type="SUPFAM" id="SSF55073">
    <property type="entry name" value="Nucleotide cyclase"/>
    <property type="match status" value="1"/>
</dbReference>
<keyword evidence="3" id="KW-1133">Transmembrane helix</keyword>
<dbReference type="InterPro" id="IPR007487">
    <property type="entry name" value="ABC_transpt-TYRBP-like"/>
</dbReference>
<keyword evidence="4" id="KW-0732">Signal</keyword>
<sequence>MRDAGLSFPGRVLPLLAALVCLLLLALCPASAMAAKQVFILNSYHPDYKWSADIMHGLEATLHQYDPEVLIHVEHMDTKRNLDPEYLANLPNFMELKYAFLRPDLVITVDESAFFFILEHGARIFPDTPVVFCGVNTNPLPPLPRNMTGVREYADLNTNVKLMRRLQPQMRKLMVISDKTATGVAAVAELHKVVPPDLPLQVLEDAPLPELMEQVKGIGPETGLLFLLYFQDRDGRVHGATEAISAISQASPVPVYGVWNFLMGHGLFGGYLTNGYEQGRIAGNMAGRILGGARPVDLPVTYDDGIQLEVDMRQMERFGITPDRLPPETKFLHPKRGTEHEILILHSYHKGFKWTDDIESGIRESLGADAANVEMHVEYMDTKRHPEPEFTYLNYILMREKYRSAKFSAVLTSDDNAFNFARQYRQTLFNNAPIIFCGVNYLTDQQSLSAQGITGVLESYDIVSTVQAASRLLPRAKKLFVINDATPTGLGNHNRFEEVRHLLPASLDIELLENISMTRLLERLPTLPPDSFILLMSFNQDRDGNTFSYEESCKKIVSASPVPVFSFWDFYLGAGSIGGMVTSGRHQGLAAGNLLRNVLRGQKAGNLPIITISPNAFIFDAKAMKRQGMDFGLLPSGATIINDESDASRHTRALWTITALILIIAMLLGILVVFYRYQQRKRRALERSVRIDPLTGASTRSAFESEMPQKIKAAVEKNERFMFCYVDVDKLKQVNDTYGHLHGDTYLKEVVSIIRACVRASDEIYRIGGDEFVLIFPGCGPDEVQRVWNKVLILIDAANNSGRIPYTMGVTHGCTAFNPQEPQDLATLLKKADQSMYTRKNIHTS</sequence>
<dbReference type="EMBL" id="JADBGG010000036">
    <property type="protein sequence ID" value="MBE1426875.1"/>
    <property type="molecule type" value="Genomic_DNA"/>
</dbReference>
<keyword evidence="7" id="KW-1185">Reference proteome</keyword>
<evidence type="ECO:0000259" key="5">
    <source>
        <dbReference type="PROSITE" id="PS50887"/>
    </source>
</evidence>
<protein>
    <recommendedName>
        <fullName evidence="1">diguanylate cyclase</fullName>
        <ecNumber evidence="1">2.7.7.65</ecNumber>
    </recommendedName>
</protein>
<dbReference type="PANTHER" id="PTHR45138:SF9">
    <property type="entry name" value="DIGUANYLATE CYCLASE DGCM-RELATED"/>
    <property type="match status" value="1"/>
</dbReference>
<dbReference type="InterPro" id="IPR043128">
    <property type="entry name" value="Rev_trsase/Diguanyl_cyclase"/>
</dbReference>
<evidence type="ECO:0000256" key="1">
    <source>
        <dbReference type="ARBA" id="ARBA00012528"/>
    </source>
</evidence>
<organism evidence="6 7">
    <name type="scientific">Desulfomicrobium macestii</name>
    <dbReference type="NCBI Taxonomy" id="90731"/>
    <lineage>
        <taxon>Bacteria</taxon>
        <taxon>Pseudomonadati</taxon>
        <taxon>Thermodesulfobacteriota</taxon>
        <taxon>Desulfovibrionia</taxon>
        <taxon>Desulfovibrionales</taxon>
        <taxon>Desulfomicrobiaceae</taxon>
        <taxon>Desulfomicrobium</taxon>
    </lineage>
</organism>
<dbReference type="InterPro" id="IPR000160">
    <property type="entry name" value="GGDEF_dom"/>
</dbReference>
<reference evidence="6 7" key="1">
    <citation type="submission" date="2020-10" db="EMBL/GenBank/DDBJ databases">
        <title>Genomic Encyclopedia of Type Strains, Phase IV (KMG-IV): sequencing the most valuable type-strain genomes for metagenomic binning, comparative biology and taxonomic classification.</title>
        <authorList>
            <person name="Goeker M."/>
        </authorList>
    </citation>
    <scope>NUCLEOTIDE SEQUENCE [LARGE SCALE GENOMIC DNA]</scope>
    <source>
        <strain evidence="6 7">DSM 4194</strain>
    </source>
</reference>
<dbReference type="Gene3D" id="3.30.70.270">
    <property type="match status" value="1"/>
</dbReference>
<dbReference type="InterPro" id="IPR029787">
    <property type="entry name" value="Nucleotide_cyclase"/>
</dbReference>
<keyword evidence="3" id="KW-0812">Transmembrane</keyword>
<proteinExistence type="predicted"/>
<dbReference type="Gene3D" id="3.40.50.2300">
    <property type="match status" value="4"/>
</dbReference>
<dbReference type="PANTHER" id="PTHR45138">
    <property type="entry name" value="REGULATORY COMPONENTS OF SENSORY TRANSDUCTION SYSTEM"/>
    <property type="match status" value="1"/>
</dbReference>
<dbReference type="SMART" id="SM00267">
    <property type="entry name" value="GGDEF"/>
    <property type="match status" value="1"/>
</dbReference>
<keyword evidence="3" id="KW-0472">Membrane</keyword>
<feature type="transmembrane region" description="Helical" evidence="3">
    <location>
        <begin position="653"/>
        <end position="677"/>
    </location>
</feature>
<dbReference type="InterPro" id="IPR050469">
    <property type="entry name" value="Diguanylate_Cyclase"/>
</dbReference>
<dbReference type="NCBIfam" id="TIGR00254">
    <property type="entry name" value="GGDEF"/>
    <property type="match status" value="1"/>
</dbReference>
<dbReference type="RefSeq" id="WP_192624734.1">
    <property type="nucleotide sequence ID" value="NZ_JADBGG010000036.1"/>
</dbReference>
<feature type="chain" id="PRO_5045441265" description="diguanylate cyclase" evidence="4">
    <location>
        <begin position="35"/>
        <end position="845"/>
    </location>
</feature>
<accession>A0ABR9H875</accession>
<dbReference type="Pfam" id="PF00990">
    <property type="entry name" value="GGDEF"/>
    <property type="match status" value="1"/>
</dbReference>
<evidence type="ECO:0000256" key="2">
    <source>
        <dbReference type="ARBA" id="ARBA00034247"/>
    </source>
</evidence>
<dbReference type="CDD" id="cd01949">
    <property type="entry name" value="GGDEF"/>
    <property type="match status" value="1"/>
</dbReference>
<feature type="domain" description="GGDEF" evidence="5">
    <location>
        <begin position="719"/>
        <end position="845"/>
    </location>
</feature>
<evidence type="ECO:0000256" key="3">
    <source>
        <dbReference type="SAM" id="Phobius"/>
    </source>
</evidence>
<dbReference type="Proteomes" id="UP000639010">
    <property type="component" value="Unassembled WGS sequence"/>
</dbReference>
<evidence type="ECO:0000313" key="7">
    <source>
        <dbReference type="Proteomes" id="UP000639010"/>
    </source>
</evidence>
<dbReference type="PROSITE" id="PS50887">
    <property type="entry name" value="GGDEF"/>
    <property type="match status" value="1"/>
</dbReference>
<evidence type="ECO:0000256" key="4">
    <source>
        <dbReference type="SAM" id="SignalP"/>
    </source>
</evidence>
<dbReference type="EC" id="2.7.7.65" evidence="1"/>
<dbReference type="Pfam" id="PF04392">
    <property type="entry name" value="ABC_sub_bind"/>
    <property type="match status" value="1"/>
</dbReference>
<comment type="catalytic activity">
    <reaction evidence="2">
        <text>2 GTP = 3',3'-c-di-GMP + 2 diphosphate</text>
        <dbReference type="Rhea" id="RHEA:24898"/>
        <dbReference type="ChEBI" id="CHEBI:33019"/>
        <dbReference type="ChEBI" id="CHEBI:37565"/>
        <dbReference type="ChEBI" id="CHEBI:58805"/>
        <dbReference type="EC" id="2.7.7.65"/>
    </reaction>
</comment>
<evidence type="ECO:0000313" key="6">
    <source>
        <dbReference type="EMBL" id="MBE1426875.1"/>
    </source>
</evidence>
<comment type="caution">
    <text evidence="6">The sequence shown here is derived from an EMBL/GenBank/DDBJ whole genome shotgun (WGS) entry which is preliminary data.</text>
</comment>
<feature type="signal peptide" evidence="4">
    <location>
        <begin position="1"/>
        <end position="34"/>
    </location>
</feature>
<name>A0ABR9H875_9BACT</name>
<gene>
    <name evidence="6" type="ORF">H4684_003553</name>
</gene>